<accession>A0AAD4RBP9</accession>
<name>A0AAD4RBP9_9BILA</name>
<reference evidence="2" key="1">
    <citation type="submission" date="2022-01" db="EMBL/GenBank/DDBJ databases">
        <title>Genome Sequence Resource for Two Populations of Ditylenchus destructor, the Migratory Endoparasitic Phytonematode.</title>
        <authorList>
            <person name="Zhang H."/>
            <person name="Lin R."/>
            <person name="Xie B."/>
        </authorList>
    </citation>
    <scope>NUCLEOTIDE SEQUENCE</scope>
    <source>
        <strain evidence="2">BazhouSP</strain>
    </source>
</reference>
<comment type="caution">
    <text evidence="2">The sequence shown here is derived from an EMBL/GenBank/DDBJ whole genome shotgun (WGS) entry which is preliminary data.</text>
</comment>
<keyword evidence="3" id="KW-1185">Reference proteome</keyword>
<dbReference type="Proteomes" id="UP001201812">
    <property type="component" value="Unassembled WGS sequence"/>
</dbReference>
<sequence length="371" mass="40100">MMWKVVVATIVVLKTSTYCSAQCDTRQIMGTYLQCLKGELDRNYGTFEEEIKSHTRRAADSCFSQSIADANRNEKCVLASTDLDAKAWDRNGPLRDCSICRTFAAGAIKAVLSTPAEDQKCIRLQITKAIASEADYCLRKKIPNFPGIPDIPDLEEGAFNIREEVINSISDHILIHSRLSFCGERKPERASSTRQCLKTPFSGYLQKHCASLSNCDQQAGAGSCQPALQSTKGAICECIDEARDDLKRRIAGIADAINEAVSGGGRGAPTIGGSGSKVDTCVSNIKKQLITPTNDWAGVIDTALNQCIKSKPSAQNLGIDSLLNVGCRKIIADTTGTASTQIKTGFEFVNNLIDAMVERSRRFCGGAHCSA</sequence>
<gene>
    <name evidence="2" type="ORF">DdX_04074</name>
</gene>
<dbReference type="EMBL" id="JAKKPZ010000003">
    <property type="protein sequence ID" value="KAI1723894.1"/>
    <property type="molecule type" value="Genomic_DNA"/>
</dbReference>
<feature type="chain" id="PRO_5042217507" evidence="1">
    <location>
        <begin position="22"/>
        <end position="371"/>
    </location>
</feature>
<feature type="signal peptide" evidence="1">
    <location>
        <begin position="1"/>
        <end position="21"/>
    </location>
</feature>
<organism evidence="2 3">
    <name type="scientific">Ditylenchus destructor</name>
    <dbReference type="NCBI Taxonomy" id="166010"/>
    <lineage>
        <taxon>Eukaryota</taxon>
        <taxon>Metazoa</taxon>
        <taxon>Ecdysozoa</taxon>
        <taxon>Nematoda</taxon>
        <taxon>Chromadorea</taxon>
        <taxon>Rhabditida</taxon>
        <taxon>Tylenchina</taxon>
        <taxon>Tylenchomorpha</taxon>
        <taxon>Sphaerularioidea</taxon>
        <taxon>Anguinidae</taxon>
        <taxon>Anguininae</taxon>
        <taxon>Ditylenchus</taxon>
    </lineage>
</organism>
<evidence type="ECO:0000313" key="3">
    <source>
        <dbReference type="Proteomes" id="UP001201812"/>
    </source>
</evidence>
<keyword evidence="1" id="KW-0732">Signal</keyword>
<protein>
    <submittedName>
        <fullName evidence="2">Uncharacterized protein</fullName>
    </submittedName>
</protein>
<evidence type="ECO:0000313" key="2">
    <source>
        <dbReference type="EMBL" id="KAI1723894.1"/>
    </source>
</evidence>
<evidence type="ECO:0000256" key="1">
    <source>
        <dbReference type="SAM" id="SignalP"/>
    </source>
</evidence>
<dbReference type="AlphaFoldDB" id="A0AAD4RBP9"/>
<proteinExistence type="predicted"/>